<accession>A0A2T0MV99</accession>
<dbReference type="Proteomes" id="UP000238312">
    <property type="component" value="Unassembled WGS sequence"/>
</dbReference>
<keyword evidence="2" id="KW-1185">Reference proteome</keyword>
<reference evidence="1 2" key="1">
    <citation type="submission" date="2018-03" db="EMBL/GenBank/DDBJ databases">
        <title>Genomic Encyclopedia of Type Strains, Phase III (KMG-III): the genomes of soil and plant-associated and newly described type strains.</title>
        <authorList>
            <person name="Whitman W."/>
        </authorList>
    </citation>
    <scope>NUCLEOTIDE SEQUENCE [LARGE SCALE GENOMIC DNA]</scope>
    <source>
        <strain evidence="1 2">CGMCC 4.7104</strain>
    </source>
</reference>
<evidence type="ECO:0000313" key="1">
    <source>
        <dbReference type="EMBL" id="PRX62738.1"/>
    </source>
</evidence>
<proteinExistence type="predicted"/>
<comment type="caution">
    <text evidence="1">The sequence shown here is derived from an EMBL/GenBank/DDBJ whole genome shotgun (WGS) entry which is preliminary data.</text>
</comment>
<dbReference type="AlphaFoldDB" id="A0A2T0MV99"/>
<name>A0A2T0MV99_9ACTN</name>
<protein>
    <recommendedName>
        <fullName evidence="3">DOD-type homing endonuclease domain-containing protein</fullName>
    </recommendedName>
</protein>
<dbReference type="EMBL" id="PVNG01000012">
    <property type="protein sequence ID" value="PRX62738.1"/>
    <property type="molecule type" value="Genomic_DNA"/>
</dbReference>
<dbReference type="Gene3D" id="3.10.28.10">
    <property type="entry name" value="Homing endonucleases"/>
    <property type="match status" value="1"/>
</dbReference>
<evidence type="ECO:0008006" key="3">
    <source>
        <dbReference type="Google" id="ProtNLM"/>
    </source>
</evidence>
<sequence length="210" mass="23819">MTGTCPRCAASPRLPSPPEAYAYLLGLYLGDGCISWVGDRAKQVWALRIACADTWPGLVQECVDALRAVRPTNRVRVLQKQGCKDVNSYSKHWPHLFPQHGPGKKHERAIVLAPWQREIVSAHPGRLVRGLMHSDGYRGVNRVRRDLPSGVHWYEYPRYLFKNESSDILALCGEALDLLGVAWRFNKRNELSVARREAVELLDRHVGPKY</sequence>
<organism evidence="1 2">
    <name type="scientific">Nonomuraea fuscirosea</name>
    <dbReference type="NCBI Taxonomy" id="1291556"/>
    <lineage>
        <taxon>Bacteria</taxon>
        <taxon>Bacillati</taxon>
        <taxon>Actinomycetota</taxon>
        <taxon>Actinomycetes</taxon>
        <taxon>Streptosporangiales</taxon>
        <taxon>Streptosporangiaceae</taxon>
        <taxon>Nonomuraea</taxon>
    </lineage>
</organism>
<evidence type="ECO:0000313" key="2">
    <source>
        <dbReference type="Proteomes" id="UP000238312"/>
    </source>
</evidence>
<dbReference type="InterPro" id="IPR027434">
    <property type="entry name" value="Homing_endonucl"/>
</dbReference>
<gene>
    <name evidence="1" type="ORF">B0I32_112234</name>
</gene>